<feature type="compositionally biased region" description="Low complexity" evidence="1">
    <location>
        <begin position="645"/>
        <end position="688"/>
    </location>
</feature>
<feature type="compositionally biased region" description="Low complexity" evidence="1">
    <location>
        <begin position="1039"/>
        <end position="1050"/>
    </location>
</feature>
<feature type="compositionally biased region" description="Low complexity" evidence="1">
    <location>
        <begin position="855"/>
        <end position="865"/>
    </location>
</feature>
<sequence>MQTRSLKYGLRSRRAAGVTVTLLLALALLRIDAATGRPDVRQSPFSLELQPPLAEAAAGDAFNAGSERATDSYGNPIDALRPIDTPDGRKVVSAQGLQFEIPNYASGITEIRKPADDLLPPHIGEFTTTAGATKATTATATTTTTSKAAATTTTTAATTIASTLRNRINQKRNTQAALVNSTNSLSITATPSSTTTATLPPSRTPTYVAPLTKSESQLDSAHGKRESSGQQYKITAASAQHAPPTFTLLTLNPEFRPLESPRPQPRPQPRPRPRPRPKANNDSLALIAYSTPTPTPSQLDAIAVAVPSTDIDSTDSTSFAPAPDTSLTPPKHESSTTTTTAEDIAVEVEQAQLVPLNQQQPEESAQTPQQTDGTLPDYLLELQQQDKDIAGPVPWTPAPNAAPLSVIAWDLLPPVEAQRESEPHIITEQQPTKYVVGVEQPGSHNIRVSLSSGQGLSPVAPAPLKPGQVAVVPVPVRDGPEGHGTNAHVGTTTPRNGARFPNRHRGTVHYSTASATQRPRSTTTTTTTTSTTTTTTTPRPTTTTTTTRRATTTTTPATTTTRSPPRSTTPLDPSTFYKLDNEEAYAYTLPPWLQEVTDPDLDVAVTFIVPTDNDQYNHTVPEDLEPPFEPFVDLSNIQLTPPPESKSTTSTTTTTSRPTTTTRTTPTTTTTTTRRPSTTTTQAPAPIAARTTQAPIFRAQTTQWSHAKNQLITTTTTTSTAPPSVEPNPFDSSTLPPWLQDFDYPDVGPGVPYDPENFKDVPETKPGGIKPNDFQPHGFASRSQSSDAATTTTTTSVPTASTTTTATTTTTTVANTANTAFPSKVTLTLPASSSSDGHGLNTVEPPLVLMPPVASSDDSSSTLSSPAATGLTQDPTTNSLTHFAERFAAPPVGQITETKSAAAAAAEQQFPPFSAASAGDIPKVEYTKSDGGKVISTPINVQRPEPAVVSTTSASATNTGKYTGGFGAPAGLLRPLTGTKPDIYVAGNNHEYSTRVKANRVRPGAATETATAGNGGRYTGGFGAPSGVLSPQNVPRPFQQSQQSQQSSSQPSHLAGAASSHHQSRFGGPPGILVPFDNVPRTGAK</sequence>
<dbReference type="OrthoDB" id="8037009at2759"/>
<feature type="region of interest" description="Disordered" evidence="1">
    <location>
        <begin position="998"/>
        <end position="1085"/>
    </location>
</feature>
<dbReference type="Proteomes" id="UP000009192">
    <property type="component" value="Unassembled WGS sequence"/>
</dbReference>
<feature type="region of interest" description="Disordered" evidence="1">
    <location>
        <begin position="186"/>
        <end position="232"/>
    </location>
</feature>
<feature type="region of interest" description="Disordered" evidence="1">
    <location>
        <begin position="831"/>
        <end position="877"/>
    </location>
</feature>
<evidence type="ECO:0000313" key="2">
    <source>
        <dbReference type="EMBL" id="KRG04956.1"/>
    </source>
</evidence>
<feature type="region of interest" description="Disordered" evidence="1">
    <location>
        <begin position="477"/>
        <end position="574"/>
    </location>
</feature>
<dbReference type="AlphaFoldDB" id="A0A0Q9X9A7"/>
<dbReference type="EMBL" id="CH933808">
    <property type="protein sequence ID" value="KRG04956.1"/>
    <property type="molecule type" value="Genomic_DNA"/>
</dbReference>
<accession>A0A0Q9X9A7</accession>
<dbReference type="FunCoup" id="A0A0Q9X9A7">
    <property type="interactions" value="5"/>
</dbReference>
<dbReference type="InParanoid" id="A0A0Q9X9A7"/>
<protein>
    <submittedName>
        <fullName evidence="2">Uncharacterized protein, isoform B</fullName>
    </submittedName>
</protein>
<feature type="compositionally biased region" description="Polar residues" evidence="1">
    <location>
        <begin position="866"/>
        <end position="877"/>
    </location>
</feature>
<organism evidence="2 3">
    <name type="scientific">Drosophila mojavensis</name>
    <name type="common">Fruit fly</name>
    <dbReference type="NCBI Taxonomy" id="7230"/>
    <lineage>
        <taxon>Eukaryota</taxon>
        <taxon>Metazoa</taxon>
        <taxon>Ecdysozoa</taxon>
        <taxon>Arthropoda</taxon>
        <taxon>Hexapoda</taxon>
        <taxon>Insecta</taxon>
        <taxon>Pterygota</taxon>
        <taxon>Neoptera</taxon>
        <taxon>Endopterygota</taxon>
        <taxon>Diptera</taxon>
        <taxon>Brachycera</taxon>
        <taxon>Muscomorpha</taxon>
        <taxon>Ephydroidea</taxon>
        <taxon>Drosophilidae</taxon>
        <taxon>Drosophila</taxon>
    </lineage>
</organism>
<keyword evidence="3" id="KW-1185">Reference proteome</keyword>
<feature type="compositionally biased region" description="Low complexity" evidence="1">
    <location>
        <begin position="511"/>
        <end position="570"/>
    </location>
</feature>
<feature type="compositionally biased region" description="Low complexity" evidence="1">
    <location>
        <begin position="186"/>
        <end position="206"/>
    </location>
</feature>
<feature type="compositionally biased region" description="Gly residues" evidence="1">
    <location>
        <begin position="1013"/>
        <end position="1024"/>
    </location>
</feature>
<feature type="region of interest" description="Disordered" evidence="1">
    <location>
        <begin position="255"/>
        <end position="280"/>
    </location>
</feature>
<gene>
    <name evidence="2" type="primary">Dmoj\GI20755</name>
    <name evidence="2" type="ORF">Dmoj_GI20755</name>
</gene>
<proteinExistence type="predicted"/>
<dbReference type="KEGG" id="dmo:Dmoj_GI20755"/>
<feature type="region of interest" description="Disordered" evidence="1">
    <location>
        <begin position="714"/>
        <end position="805"/>
    </location>
</feature>
<feature type="compositionally biased region" description="Low complexity" evidence="1">
    <location>
        <begin position="788"/>
        <end position="805"/>
    </location>
</feature>
<feature type="region of interest" description="Disordered" evidence="1">
    <location>
        <begin position="311"/>
        <end position="339"/>
    </location>
</feature>
<reference evidence="2 3" key="1">
    <citation type="journal article" date="2007" name="Nature">
        <title>Evolution of genes and genomes on the Drosophila phylogeny.</title>
        <authorList>
            <consortium name="Drosophila 12 Genomes Consortium"/>
            <person name="Clark A.G."/>
            <person name="Eisen M.B."/>
            <person name="Smith D.R."/>
            <person name="Bergman C.M."/>
            <person name="Oliver B."/>
            <person name="Markow T.A."/>
            <person name="Kaufman T.C."/>
            <person name="Kellis M."/>
            <person name="Gelbart W."/>
            <person name="Iyer V.N."/>
            <person name="Pollard D.A."/>
            <person name="Sackton T.B."/>
            <person name="Larracuente A.M."/>
            <person name="Singh N.D."/>
            <person name="Abad J.P."/>
            <person name="Abt D.N."/>
            <person name="Adryan B."/>
            <person name="Aguade M."/>
            <person name="Akashi H."/>
            <person name="Anderson W.W."/>
            <person name="Aquadro C.F."/>
            <person name="Ardell D.H."/>
            <person name="Arguello R."/>
            <person name="Artieri C.G."/>
            <person name="Barbash D.A."/>
            <person name="Barker D."/>
            <person name="Barsanti P."/>
            <person name="Batterham P."/>
            <person name="Batzoglou S."/>
            <person name="Begun D."/>
            <person name="Bhutkar A."/>
            <person name="Blanco E."/>
            <person name="Bosak S.A."/>
            <person name="Bradley R.K."/>
            <person name="Brand A.D."/>
            <person name="Brent M.R."/>
            <person name="Brooks A.N."/>
            <person name="Brown R.H."/>
            <person name="Butlin R.K."/>
            <person name="Caggese C."/>
            <person name="Calvi B.R."/>
            <person name="Bernardo de Carvalho A."/>
            <person name="Caspi A."/>
            <person name="Castrezana S."/>
            <person name="Celniker S.E."/>
            <person name="Chang J.L."/>
            <person name="Chapple C."/>
            <person name="Chatterji S."/>
            <person name="Chinwalla A."/>
            <person name="Civetta A."/>
            <person name="Clifton S.W."/>
            <person name="Comeron J.M."/>
            <person name="Costello J.C."/>
            <person name="Coyne J.A."/>
            <person name="Daub J."/>
            <person name="David R.G."/>
            <person name="Delcher A.L."/>
            <person name="Delehaunty K."/>
            <person name="Do C.B."/>
            <person name="Ebling H."/>
            <person name="Edwards K."/>
            <person name="Eickbush T."/>
            <person name="Evans J.D."/>
            <person name="Filipski A."/>
            <person name="Findeiss S."/>
            <person name="Freyhult E."/>
            <person name="Fulton L."/>
            <person name="Fulton R."/>
            <person name="Garcia A.C."/>
            <person name="Gardiner A."/>
            <person name="Garfield D.A."/>
            <person name="Garvin B.E."/>
            <person name="Gibson G."/>
            <person name="Gilbert D."/>
            <person name="Gnerre S."/>
            <person name="Godfrey J."/>
            <person name="Good R."/>
            <person name="Gotea V."/>
            <person name="Gravely B."/>
            <person name="Greenberg A.J."/>
            <person name="Griffiths-Jones S."/>
            <person name="Gross S."/>
            <person name="Guigo R."/>
            <person name="Gustafson E.A."/>
            <person name="Haerty W."/>
            <person name="Hahn M.W."/>
            <person name="Halligan D.L."/>
            <person name="Halpern A.L."/>
            <person name="Halter G.M."/>
            <person name="Han M.V."/>
            <person name="Heger A."/>
            <person name="Hillier L."/>
            <person name="Hinrichs A.S."/>
            <person name="Holmes I."/>
            <person name="Hoskins R.A."/>
            <person name="Hubisz M.J."/>
            <person name="Hultmark D."/>
            <person name="Huntley M.A."/>
            <person name="Jaffe D.B."/>
            <person name="Jagadeeshan S."/>
            <person name="Jeck W.R."/>
            <person name="Johnson J."/>
            <person name="Jones C.D."/>
            <person name="Jordan W.C."/>
            <person name="Karpen G.H."/>
            <person name="Kataoka E."/>
            <person name="Keightley P.D."/>
            <person name="Kheradpour P."/>
            <person name="Kirkness E.F."/>
            <person name="Koerich L.B."/>
            <person name="Kristiansen K."/>
            <person name="Kudrna D."/>
            <person name="Kulathinal R.J."/>
            <person name="Kumar S."/>
            <person name="Kwok R."/>
            <person name="Lander E."/>
            <person name="Langley C.H."/>
            <person name="Lapoint R."/>
            <person name="Lazzaro B.P."/>
            <person name="Lee S.J."/>
            <person name="Levesque L."/>
            <person name="Li R."/>
            <person name="Lin C.F."/>
            <person name="Lin M.F."/>
            <person name="Lindblad-Toh K."/>
            <person name="Llopart A."/>
            <person name="Long M."/>
            <person name="Low L."/>
            <person name="Lozovsky E."/>
            <person name="Lu J."/>
            <person name="Luo M."/>
            <person name="Machado C.A."/>
            <person name="Makalowski W."/>
            <person name="Marzo M."/>
            <person name="Matsuda M."/>
            <person name="Matzkin L."/>
            <person name="McAllister B."/>
            <person name="McBride C.S."/>
            <person name="McKernan B."/>
            <person name="McKernan K."/>
            <person name="Mendez-Lago M."/>
            <person name="Minx P."/>
            <person name="Mollenhauer M.U."/>
            <person name="Montooth K."/>
            <person name="Mount S.M."/>
            <person name="Mu X."/>
            <person name="Myers E."/>
            <person name="Negre B."/>
            <person name="Newfeld S."/>
            <person name="Nielsen R."/>
            <person name="Noor M.A."/>
            <person name="O'Grady P."/>
            <person name="Pachter L."/>
            <person name="Papaceit M."/>
            <person name="Parisi M.J."/>
            <person name="Parisi M."/>
            <person name="Parts L."/>
            <person name="Pedersen J.S."/>
            <person name="Pesole G."/>
            <person name="Phillippy A.M."/>
            <person name="Ponting C.P."/>
            <person name="Pop M."/>
            <person name="Porcelli D."/>
            <person name="Powell J.R."/>
            <person name="Prohaska S."/>
            <person name="Pruitt K."/>
            <person name="Puig M."/>
            <person name="Quesneville H."/>
            <person name="Ram K.R."/>
            <person name="Rand D."/>
            <person name="Rasmussen M.D."/>
            <person name="Reed L.K."/>
            <person name="Reenan R."/>
            <person name="Reily A."/>
            <person name="Remington K.A."/>
            <person name="Rieger T.T."/>
            <person name="Ritchie M.G."/>
            <person name="Robin C."/>
            <person name="Rogers Y.H."/>
            <person name="Rohde C."/>
            <person name="Rozas J."/>
            <person name="Rubenfield M.J."/>
            <person name="Ruiz A."/>
            <person name="Russo S."/>
            <person name="Salzberg S.L."/>
            <person name="Sanchez-Gracia A."/>
            <person name="Saranga D.J."/>
            <person name="Sato H."/>
            <person name="Schaeffer S.W."/>
            <person name="Schatz M.C."/>
            <person name="Schlenke T."/>
            <person name="Schwartz R."/>
            <person name="Segarra C."/>
            <person name="Singh R.S."/>
            <person name="Sirot L."/>
            <person name="Sirota M."/>
            <person name="Sisneros N.B."/>
            <person name="Smith C.D."/>
            <person name="Smith T.F."/>
            <person name="Spieth J."/>
            <person name="Stage D.E."/>
            <person name="Stark A."/>
            <person name="Stephan W."/>
            <person name="Strausberg R.L."/>
            <person name="Strempel S."/>
            <person name="Sturgill D."/>
            <person name="Sutton G."/>
            <person name="Sutton G.G."/>
            <person name="Tao W."/>
            <person name="Teichmann S."/>
            <person name="Tobari Y.N."/>
            <person name="Tomimura Y."/>
            <person name="Tsolas J.M."/>
            <person name="Valente V.L."/>
            <person name="Venter E."/>
            <person name="Venter J.C."/>
            <person name="Vicario S."/>
            <person name="Vieira F.G."/>
            <person name="Vilella A.J."/>
            <person name="Villasante A."/>
            <person name="Walenz B."/>
            <person name="Wang J."/>
            <person name="Wasserman M."/>
            <person name="Watts T."/>
            <person name="Wilson D."/>
            <person name="Wilson R.K."/>
            <person name="Wing R.A."/>
            <person name="Wolfner M.F."/>
            <person name="Wong A."/>
            <person name="Wong G.K."/>
            <person name="Wu C.I."/>
            <person name="Wu G."/>
            <person name="Yamamoto D."/>
            <person name="Yang H.P."/>
            <person name="Yang S.P."/>
            <person name="Yorke J.A."/>
            <person name="Yoshida K."/>
            <person name="Zdobnov E."/>
            <person name="Zhang P."/>
            <person name="Zhang Y."/>
            <person name="Zimin A.V."/>
            <person name="Baldwin J."/>
            <person name="Abdouelleil A."/>
            <person name="Abdulkadir J."/>
            <person name="Abebe A."/>
            <person name="Abera B."/>
            <person name="Abreu J."/>
            <person name="Acer S.C."/>
            <person name="Aftuck L."/>
            <person name="Alexander A."/>
            <person name="An P."/>
            <person name="Anderson E."/>
            <person name="Anderson S."/>
            <person name="Arachi H."/>
            <person name="Azer M."/>
            <person name="Bachantsang P."/>
            <person name="Barry A."/>
            <person name="Bayul T."/>
            <person name="Berlin A."/>
            <person name="Bessette D."/>
            <person name="Bloom T."/>
            <person name="Blye J."/>
            <person name="Boguslavskiy L."/>
            <person name="Bonnet C."/>
            <person name="Boukhgalter B."/>
            <person name="Bourzgui I."/>
            <person name="Brown A."/>
            <person name="Cahill P."/>
            <person name="Channer S."/>
            <person name="Cheshatsang Y."/>
            <person name="Chuda L."/>
            <person name="Citroen M."/>
            <person name="Collymore A."/>
            <person name="Cooke P."/>
            <person name="Costello M."/>
            <person name="D'Aco K."/>
            <person name="Daza R."/>
            <person name="De Haan G."/>
            <person name="DeGray S."/>
            <person name="DeMaso C."/>
            <person name="Dhargay N."/>
            <person name="Dooley K."/>
            <person name="Dooley E."/>
            <person name="Doricent M."/>
            <person name="Dorje P."/>
            <person name="Dorjee K."/>
            <person name="Dupes A."/>
            <person name="Elong R."/>
            <person name="Falk J."/>
            <person name="Farina A."/>
            <person name="Faro S."/>
            <person name="Ferguson D."/>
            <person name="Fisher S."/>
            <person name="Foley C.D."/>
            <person name="Franke A."/>
            <person name="Friedrich D."/>
            <person name="Gadbois L."/>
            <person name="Gearin G."/>
            <person name="Gearin C.R."/>
            <person name="Giannoukos G."/>
            <person name="Goode T."/>
            <person name="Graham J."/>
            <person name="Grandbois E."/>
            <person name="Grewal S."/>
            <person name="Gyaltsen K."/>
            <person name="Hafez N."/>
            <person name="Hagos B."/>
            <person name="Hall J."/>
            <person name="Henson C."/>
            <person name="Hollinger A."/>
            <person name="Honan T."/>
            <person name="Huard M.D."/>
            <person name="Hughes L."/>
            <person name="Hurhula B."/>
            <person name="Husby M.E."/>
            <person name="Kamat A."/>
            <person name="Kanga B."/>
            <person name="Kashin S."/>
            <person name="Khazanovich D."/>
            <person name="Kisner P."/>
            <person name="Lance K."/>
            <person name="Lara M."/>
            <person name="Lee W."/>
            <person name="Lennon N."/>
            <person name="Letendre F."/>
            <person name="LeVine R."/>
            <person name="Lipovsky A."/>
            <person name="Liu X."/>
            <person name="Liu J."/>
            <person name="Liu S."/>
            <person name="Lokyitsang T."/>
            <person name="Lokyitsang Y."/>
            <person name="Lubonja R."/>
            <person name="Lui A."/>
            <person name="MacDonald P."/>
            <person name="Magnisalis V."/>
            <person name="Maru K."/>
            <person name="Matthews C."/>
            <person name="McCusker W."/>
            <person name="McDonough S."/>
            <person name="Mehta T."/>
            <person name="Meldrim J."/>
            <person name="Meneus L."/>
            <person name="Mihai O."/>
            <person name="Mihalev A."/>
            <person name="Mihova T."/>
            <person name="Mittelman R."/>
            <person name="Mlenga V."/>
            <person name="Montmayeur A."/>
            <person name="Mulrain L."/>
            <person name="Navidi A."/>
            <person name="Naylor J."/>
            <person name="Negash T."/>
            <person name="Nguyen T."/>
            <person name="Nguyen N."/>
            <person name="Nicol R."/>
            <person name="Norbu C."/>
            <person name="Norbu N."/>
            <person name="Novod N."/>
            <person name="O'Neill B."/>
            <person name="Osman S."/>
            <person name="Markiewicz E."/>
            <person name="Oyono O.L."/>
            <person name="Patti C."/>
            <person name="Phunkhang P."/>
            <person name="Pierre F."/>
            <person name="Priest M."/>
            <person name="Raghuraman S."/>
            <person name="Rege F."/>
            <person name="Reyes R."/>
            <person name="Rise C."/>
            <person name="Rogov P."/>
            <person name="Ross K."/>
            <person name="Ryan E."/>
            <person name="Settipalli S."/>
            <person name="Shea T."/>
            <person name="Sherpa N."/>
            <person name="Shi L."/>
            <person name="Shih D."/>
            <person name="Sparrow T."/>
            <person name="Spaulding J."/>
            <person name="Stalker J."/>
            <person name="Stange-Thomann N."/>
            <person name="Stavropoulos S."/>
            <person name="Stone C."/>
            <person name="Strader C."/>
            <person name="Tesfaye S."/>
            <person name="Thomson T."/>
            <person name="Thoulutsang Y."/>
            <person name="Thoulutsang D."/>
            <person name="Topham K."/>
            <person name="Topping I."/>
            <person name="Tsamla T."/>
            <person name="Vassiliev H."/>
            <person name="Vo A."/>
            <person name="Wangchuk T."/>
            <person name="Wangdi T."/>
            <person name="Weiand M."/>
            <person name="Wilkinson J."/>
            <person name="Wilson A."/>
            <person name="Yadav S."/>
            <person name="Young G."/>
            <person name="Yu Q."/>
            <person name="Zembek L."/>
            <person name="Zhong D."/>
            <person name="Zimmer A."/>
            <person name="Zwirko Z."/>
            <person name="Jaffe D.B."/>
            <person name="Alvarez P."/>
            <person name="Brockman W."/>
            <person name="Butler J."/>
            <person name="Chin C."/>
            <person name="Gnerre S."/>
            <person name="Grabherr M."/>
            <person name="Kleber M."/>
            <person name="Mauceli E."/>
            <person name="MacCallum I."/>
        </authorList>
    </citation>
    <scope>NUCLEOTIDE SEQUENCE [LARGE SCALE GENOMIC DNA]</scope>
    <source>
        <strain evidence="3">Tucson 15081-1352.22</strain>
    </source>
</reference>
<name>A0A0Q9X9A7_DROMO</name>
<evidence type="ECO:0000256" key="1">
    <source>
        <dbReference type="SAM" id="MobiDB-lite"/>
    </source>
</evidence>
<evidence type="ECO:0000313" key="3">
    <source>
        <dbReference type="Proteomes" id="UP000009192"/>
    </source>
</evidence>
<feature type="region of interest" description="Disordered" evidence="1">
    <location>
        <begin position="634"/>
        <end position="688"/>
    </location>
</feature>